<feature type="compositionally biased region" description="Basic residues" evidence="1">
    <location>
        <begin position="460"/>
        <end position="478"/>
    </location>
</feature>
<evidence type="ECO:0000313" key="2">
    <source>
        <dbReference type="EMBL" id="CAK0823584.1"/>
    </source>
</evidence>
<organism evidence="2 3">
    <name type="scientific">Prorocentrum cordatum</name>
    <dbReference type="NCBI Taxonomy" id="2364126"/>
    <lineage>
        <taxon>Eukaryota</taxon>
        <taxon>Sar</taxon>
        <taxon>Alveolata</taxon>
        <taxon>Dinophyceae</taxon>
        <taxon>Prorocentrales</taxon>
        <taxon>Prorocentraceae</taxon>
        <taxon>Prorocentrum</taxon>
    </lineage>
</organism>
<name>A0ABN9RYN2_9DINO</name>
<feature type="non-terminal residue" evidence="2">
    <location>
        <position position="1"/>
    </location>
</feature>
<keyword evidence="3" id="KW-1185">Reference proteome</keyword>
<proteinExistence type="predicted"/>
<evidence type="ECO:0000256" key="1">
    <source>
        <dbReference type="SAM" id="MobiDB-lite"/>
    </source>
</evidence>
<comment type="caution">
    <text evidence="2">The sequence shown here is derived from an EMBL/GenBank/DDBJ whole genome shotgun (WGS) entry which is preliminary data.</text>
</comment>
<dbReference type="EMBL" id="CAUYUJ010008324">
    <property type="protein sequence ID" value="CAK0823584.1"/>
    <property type="molecule type" value="Genomic_DNA"/>
</dbReference>
<protein>
    <submittedName>
        <fullName evidence="2">Uncharacterized protein</fullName>
    </submittedName>
</protein>
<dbReference type="InterPro" id="IPR007528">
    <property type="entry name" value="RINT1_Tip20"/>
</dbReference>
<accession>A0ABN9RYN2</accession>
<dbReference type="PANTHER" id="PTHR13520">
    <property type="entry name" value="RAD50-INTERACTING PROTEIN 1 RINT-1"/>
    <property type="match status" value="1"/>
</dbReference>
<dbReference type="Proteomes" id="UP001189429">
    <property type="component" value="Unassembled WGS sequence"/>
</dbReference>
<reference evidence="2" key="1">
    <citation type="submission" date="2023-10" db="EMBL/GenBank/DDBJ databases">
        <authorList>
            <person name="Chen Y."/>
            <person name="Shah S."/>
            <person name="Dougan E. K."/>
            <person name="Thang M."/>
            <person name="Chan C."/>
        </authorList>
    </citation>
    <scope>NUCLEOTIDE SEQUENCE [LARGE SCALE GENOMIC DNA]</scope>
</reference>
<evidence type="ECO:0000313" key="3">
    <source>
        <dbReference type="Proteomes" id="UP001189429"/>
    </source>
</evidence>
<sequence length="484" mass="52046">ARVVDQQQALRQRLAGWLASRPSAGDLAERGLLGRAQRFAAASAVVDRLLRARLQAREDELVRIPAGSFRYTPGVSGLLGGADADGDGAACLEGLQERLGLLAREREAAARRLDEAAGAWAEAAEDCQRQRWACAGALPCVAAGAGRAVQQLEAHRASSGESLAGVFEELAAFQRMLARKRALASVVEMVEETDAVREAVFASGGSALPISRLEDLAHRCGGLPSRSRAVGLRRLGFVVGPSRTILEHALRHALEATRRWPLDPTAPPALETDECAEARARAVRCCAELERLQRVAALVSRGAPVEAQRRAGGRGAPEEEEDLGPWACRALAEPIIARFRYHFCRPESALCRMDQPDRAFKYVTHVMDLHTQELDRWLPDGAGGAPASGGTASADGGGAKVDLAAGLALALAQEARLFVRSRMPLLAAPSPEARPLLLNTMTHFVKFHGDVTKTSAGRRAPPRSRTSRRTGPCRRRRLTLQPQT</sequence>
<feature type="region of interest" description="Disordered" evidence="1">
    <location>
        <begin position="449"/>
        <end position="484"/>
    </location>
</feature>
<dbReference type="PANTHER" id="PTHR13520:SF0">
    <property type="entry name" value="RAD50-INTERACTING PROTEIN 1"/>
    <property type="match status" value="1"/>
</dbReference>
<gene>
    <name evidence="2" type="ORF">PCOR1329_LOCUS24239</name>
</gene>